<gene>
    <name evidence="4" type="primary">FHAD1</name>
</gene>
<dbReference type="Gene3D" id="2.60.200.20">
    <property type="match status" value="1"/>
</dbReference>
<feature type="compositionally biased region" description="Polar residues" evidence="2">
    <location>
        <begin position="141"/>
        <end position="155"/>
    </location>
</feature>
<dbReference type="InterPro" id="IPR007889">
    <property type="entry name" value="HTH_Psq"/>
</dbReference>
<feature type="non-terminal residue" evidence="4">
    <location>
        <position position="1"/>
    </location>
</feature>
<feature type="domain" description="FHA" evidence="3">
    <location>
        <begin position="23"/>
        <end position="86"/>
    </location>
</feature>
<sequence>SKDKVKVILNKKVVKMKGTLRSLETGKYFTLNPFRTKLGKENCDLNFKSFAIESEHAVIQYDCHLQCYFIEDLNTSYGTYVNDCRVQNAAVRLAHGDIIRLGQGGPRFEVRYSATTWDCPLSQSLNQSSHSAHTPKPPSNSRPLTAHPGQSNSKYLSHSTHVFSQDDLNNDITAISKMHEQLDLLNNDLHDQMAYKIDNMQNENMVDALRNEVTAIRRDKLGLKYKGVRYLHNDHKPAPDNKFDLQFEERKKLGSHEDEVGETEVGLTSTVNEKHQLNTEISLLKKDIALKDLMLQKLEWKADSYLNELKNKEHEISLLKKSVHSEKSNLAFEEMKNRIGFQEDRIVELENDLNLSIHEKDKLVDDVSLLKKDIAAKDLMLQKEKKRVQLYLNDLKNKELEIADLSLKEPVYGERSSFLYDELKNKISYLEDRTLELENDLHSSFQEKRQLSDDVSLLKKDVASKDLVIQKIERKAEKYLKELKNKEQEIASLSSKINKQGKLKEMENEVKKKEEEVATLKHKVSLLNRALKDKDSTLKSCQQSLSEANDNIQHLEKINMKDDVFQKVSKLAVADGKKYYSISDVDSICNFISDIQHDRDHFKTQLKQISQEKVNLEKCYASYEQVEVLKESLSHIERRLGENGRFCKNLLKEHDWLKGIDVPDQLKWIKDHFVSLLASEYAWERDIEHSLEIIGEEKLSVDPSVYITNLKHKINDQRNKIIELEERLNDTSDLYVNIKKKMSEKYKKDTEKALKDLKESEERKFENERRRLKQQEAEHVTEALKTQRDSYEKRNEDMALVAKKINRLKEKHRFAQEEFAVLQNELNQSKSNESEIKEYVMRIQQLEDKIDALSKEKNDLELAVMKHSKKGELSEEQKHTIEDLQNEILSQNKQLDEHRKQLLELSTVAKLQKKKLIEQDTQIVKQSKILALQAEHMREINKPPVSLVSVTLFVFILDYCFYLAGVFECYMVELRSVMRHRKATALKGDWDPNNMIQAVENVLNKTLSERKAVEIFGVKRSTLKRRIKEARLSQNGLNKLQCVPYSSAKPWETNKHAGVDWFRAFLSRHPELVIRKPEATSIGRMSAFNKYNVNLFYNNLQSLLIKYKFSPNDIWNVDETGVTTVQVPEHVLAKRGERQVASVTSAERGILVTMCNAVNASGSSITPFYIFPRVHFKDFFLRNSIPGSVGTANKSGWMVESTFMEWFNHFIKSVRPSKTNPVLLILDNHESHMSINFIDLASDNGVIVLTIPPHTSHKLQPLDITVWLVSHPGKTVSIYDIAEISGKAWAKVSMPVNIISGFSVSGISPFQPYRWKDEDFFLSQVTNRPNPETLNINPVSLEIIRPNTEALNINPVSVEINRPNPEALNINPVSVEVIRPNPEALNIYPVSEEINRNVKVNKNVSNTLNVESIRPYPSAKARLKKPKVLAKSSPLRF</sequence>
<dbReference type="InterPro" id="IPR009057">
    <property type="entry name" value="Homeodomain-like_sf"/>
</dbReference>
<dbReference type="Gene3D" id="1.10.10.60">
    <property type="entry name" value="Homeodomain-like"/>
    <property type="match status" value="1"/>
</dbReference>
<protein>
    <submittedName>
        <fullName evidence="4">Forkhead-associated domain-containing protein 1</fullName>
    </submittedName>
</protein>
<evidence type="ECO:0000259" key="3">
    <source>
        <dbReference type="PROSITE" id="PS50006"/>
    </source>
</evidence>
<keyword evidence="1" id="KW-0175">Coiled coil</keyword>
<name>T2MJX7_HYDVU</name>
<dbReference type="PROSITE" id="PS50006">
    <property type="entry name" value="FHA_DOMAIN"/>
    <property type="match status" value="1"/>
</dbReference>
<proteinExistence type="evidence at transcript level"/>
<accession>T2MJX7</accession>
<feature type="coiled-coil region" evidence="1">
    <location>
        <begin position="381"/>
        <end position="440"/>
    </location>
</feature>
<evidence type="ECO:0000313" key="4">
    <source>
        <dbReference type="EMBL" id="CDG72217.1"/>
    </source>
</evidence>
<feature type="coiled-coil region" evidence="1">
    <location>
        <begin position="707"/>
        <end position="901"/>
    </location>
</feature>
<dbReference type="Pfam" id="PF05225">
    <property type="entry name" value="HTH_psq"/>
    <property type="match status" value="1"/>
</dbReference>
<feature type="coiled-coil region" evidence="1">
    <location>
        <begin position="295"/>
        <end position="352"/>
    </location>
</feature>
<dbReference type="GO" id="GO:0003677">
    <property type="term" value="F:DNA binding"/>
    <property type="evidence" value="ECO:0007669"/>
    <property type="project" value="InterPro"/>
</dbReference>
<evidence type="ECO:0000256" key="2">
    <source>
        <dbReference type="SAM" id="MobiDB-lite"/>
    </source>
</evidence>
<dbReference type="OrthoDB" id="687730at2759"/>
<dbReference type="PANTHER" id="PTHR19303">
    <property type="entry name" value="TRANSPOSON"/>
    <property type="match status" value="1"/>
</dbReference>
<dbReference type="InterPro" id="IPR050863">
    <property type="entry name" value="CenT-Element_Derived"/>
</dbReference>
<dbReference type="SUPFAM" id="SSF49879">
    <property type="entry name" value="SMAD/FHA domain"/>
    <property type="match status" value="1"/>
</dbReference>
<dbReference type="InterPro" id="IPR004875">
    <property type="entry name" value="DDE_SF_endonuclease_dom"/>
</dbReference>
<dbReference type="InterPro" id="IPR000253">
    <property type="entry name" value="FHA_dom"/>
</dbReference>
<reference evidence="4" key="1">
    <citation type="journal article" date="2013" name="Genome Biol. Evol.">
        <title>Punctuated emergences of genetic and phenotypic innovations in eumetazoan, bilaterian, euteleostome, and hominidae ancestors.</title>
        <authorList>
            <person name="Wenger Y."/>
            <person name="Galliot B."/>
        </authorList>
    </citation>
    <scope>NUCLEOTIDE SEQUENCE</scope>
    <source>
        <tissue evidence="4">Whole animals</tissue>
    </source>
</reference>
<feature type="region of interest" description="Disordered" evidence="2">
    <location>
        <begin position="124"/>
        <end position="155"/>
    </location>
</feature>
<dbReference type="EMBL" id="HAAD01005985">
    <property type="protein sequence ID" value="CDG72217.1"/>
    <property type="molecule type" value="mRNA"/>
</dbReference>
<organism evidence="4">
    <name type="scientific">Hydra vulgaris</name>
    <name type="common">Hydra</name>
    <name type="synonym">Hydra attenuata</name>
    <dbReference type="NCBI Taxonomy" id="6087"/>
    <lineage>
        <taxon>Eukaryota</taxon>
        <taxon>Metazoa</taxon>
        <taxon>Cnidaria</taxon>
        <taxon>Hydrozoa</taxon>
        <taxon>Hydroidolina</taxon>
        <taxon>Anthoathecata</taxon>
        <taxon>Aplanulata</taxon>
        <taxon>Hydridae</taxon>
        <taxon>Hydra</taxon>
    </lineage>
</organism>
<dbReference type="SUPFAM" id="SSF46689">
    <property type="entry name" value="Homeodomain-like"/>
    <property type="match status" value="1"/>
</dbReference>
<dbReference type="InterPro" id="IPR008984">
    <property type="entry name" value="SMAD_FHA_dom_sf"/>
</dbReference>
<dbReference type="GO" id="GO:0005634">
    <property type="term" value="C:nucleus"/>
    <property type="evidence" value="ECO:0007669"/>
    <property type="project" value="TreeGrafter"/>
</dbReference>
<feature type="coiled-coil region" evidence="1">
    <location>
        <begin position="469"/>
        <end position="558"/>
    </location>
</feature>
<dbReference type="Pfam" id="PF00498">
    <property type="entry name" value="FHA"/>
    <property type="match status" value="1"/>
</dbReference>
<dbReference type="Pfam" id="PF03184">
    <property type="entry name" value="DDE_1"/>
    <property type="match status" value="1"/>
</dbReference>
<dbReference type="PANTHER" id="PTHR19303:SF71">
    <property type="entry name" value="ZINC FINGER PHD-TYPE DOMAIN-CONTAINING PROTEIN"/>
    <property type="match status" value="1"/>
</dbReference>
<evidence type="ECO:0000256" key="1">
    <source>
        <dbReference type="SAM" id="Coils"/>
    </source>
</evidence>